<dbReference type="SUPFAM" id="SSF88946">
    <property type="entry name" value="Sigma2 domain of RNA polymerase sigma factors"/>
    <property type="match status" value="1"/>
</dbReference>
<dbReference type="Gene3D" id="1.10.10.10">
    <property type="entry name" value="Winged helix-like DNA-binding domain superfamily/Winged helix DNA-binding domain"/>
    <property type="match status" value="1"/>
</dbReference>
<dbReference type="SUPFAM" id="SSF54427">
    <property type="entry name" value="NTF2-like"/>
    <property type="match status" value="1"/>
</dbReference>
<dbReference type="InterPro" id="IPR007627">
    <property type="entry name" value="RNA_pol_sigma70_r2"/>
</dbReference>
<dbReference type="InterPro" id="IPR032710">
    <property type="entry name" value="NTF2-like_dom_sf"/>
</dbReference>
<comment type="subunit">
    <text evidence="1">Interacts transiently with the RNA polymerase catalytic core formed by RpoA, RpoB, RpoC and RpoZ (2 alpha, 1 beta, 1 beta' and 1 omega subunit) to form the RNA polymerase holoenzyme that can initiate transcription.</text>
</comment>
<dbReference type="InterPro" id="IPR013325">
    <property type="entry name" value="RNA_pol_sigma_r2"/>
</dbReference>
<dbReference type="Pfam" id="PF04542">
    <property type="entry name" value="Sigma70_r2"/>
    <property type="match status" value="1"/>
</dbReference>
<evidence type="ECO:0000313" key="4">
    <source>
        <dbReference type="EMBL" id="MEW9625272.1"/>
    </source>
</evidence>
<dbReference type="InterPro" id="IPR036388">
    <property type="entry name" value="WH-like_DNA-bd_sf"/>
</dbReference>
<dbReference type="NCBIfam" id="NF007214">
    <property type="entry name" value="PRK09636.1"/>
    <property type="match status" value="1"/>
</dbReference>
<accession>A0ABV3QRR1</accession>
<proteinExistence type="predicted"/>
<dbReference type="InterPro" id="IPR013324">
    <property type="entry name" value="RNA_pol_sigma_r3/r4-like"/>
</dbReference>
<gene>
    <name evidence="4" type="primary">sigJ</name>
    <name evidence="4" type="ORF">ABQJ56_13665</name>
</gene>
<keyword evidence="5" id="KW-1185">Reference proteome</keyword>
<dbReference type="CDD" id="cd06171">
    <property type="entry name" value="Sigma70_r4"/>
    <property type="match status" value="1"/>
</dbReference>
<evidence type="ECO:0000256" key="1">
    <source>
        <dbReference type="ARBA" id="ARBA00011344"/>
    </source>
</evidence>
<evidence type="ECO:0000313" key="5">
    <source>
        <dbReference type="Proteomes" id="UP001556170"/>
    </source>
</evidence>
<dbReference type="Pfam" id="PF08281">
    <property type="entry name" value="Sigma70_r4_2"/>
    <property type="match status" value="1"/>
</dbReference>
<dbReference type="SUPFAM" id="SSF88659">
    <property type="entry name" value="Sigma3 and sigma4 domains of RNA polymerase sigma factors"/>
    <property type="match status" value="1"/>
</dbReference>
<organism evidence="4 5">
    <name type="scientific">Rhodanobacter geophilus</name>
    <dbReference type="NCBI Taxonomy" id="3162488"/>
    <lineage>
        <taxon>Bacteria</taxon>
        <taxon>Pseudomonadati</taxon>
        <taxon>Pseudomonadota</taxon>
        <taxon>Gammaproteobacteria</taxon>
        <taxon>Lysobacterales</taxon>
        <taxon>Rhodanobacteraceae</taxon>
        <taxon>Rhodanobacter</taxon>
    </lineage>
</organism>
<dbReference type="RefSeq" id="WP_367845563.1">
    <property type="nucleotide sequence ID" value="NZ_JBFOHL010000012.1"/>
</dbReference>
<comment type="caution">
    <text evidence="4">The sequence shown here is derived from an EMBL/GenBank/DDBJ whole genome shotgun (WGS) entry which is preliminary data.</text>
</comment>
<dbReference type="InterPro" id="IPR052704">
    <property type="entry name" value="ECF_Sigma-70_Domain"/>
</dbReference>
<name>A0ABV3QRR1_9GAMM</name>
<feature type="domain" description="RNA polymerase sigma-70 region 2" evidence="2">
    <location>
        <begin position="7"/>
        <end position="71"/>
    </location>
</feature>
<sequence length="308" mass="34302">MDPQTALFQQHRPRLFGLAYRMLGTPADAEDVLHDAWLRWHAQDTDALDDPEAWLVTVTTRLALDRLRRAKTEREHYPGPWLPEPLVEETAPAASAGTETPEAALERDQTLTLSFLTLLERLGPDERAAFLLNEVFDYSHAETAAILGIAENACRQRVHRARARLREDRPRFNVDARAQQRLLQRFVAAMEQPTLESLQALFAEDAIHISDGGGVVAATLHPLHGAERLARLYLQIAHNTRLQPLRYSLLTLNGAPALLAWAGDALTTAIWIEDDGEHISAIHALRHPGKLARLAATVTNPPTGASWH</sequence>
<protein>
    <submittedName>
        <fullName evidence="4">RNA polymerase sigma factor SigJ</fullName>
    </submittedName>
</protein>
<dbReference type="InterPro" id="IPR014284">
    <property type="entry name" value="RNA_pol_sigma-70_dom"/>
</dbReference>
<feature type="domain" description="RNA polymerase sigma factor 70 region 4 type 2" evidence="3">
    <location>
        <begin position="114"/>
        <end position="165"/>
    </location>
</feature>
<dbReference type="Gene3D" id="1.10.1740.10">
    <property type="match status" value="1"/>
</dbReference>
<evidence type="ECO:0000259" key="2">
    <source>
        <dbReference type="Pfam" id="PF04542"/>
    </source>
</evidence>
<dbReference type="PANTHER" id="PTHR30173">
    <property type="entry name" value="SIGMA 19 FACTOR"/>
    <property type="match status" value="1"/>
</dbReference>
<dbReference type="EMBL" id="JBFOHL010000012">
    <property type="protein sequence ID" value="MEW9625272.1"/>
    <property type="molecule type" value="Genomic_DNA"/>
</dbReference>
<dbReference type="NCBIfam" id="TIGR02937">
    <property type="entry name" value="sigma70-ECF"/>
    <property type="match status" value="1"/>
</dbReference>
<dbReference type="InterPro" id="IPR013249">
    <property type="entry name" value="RNA_pol_sigma70_r4_t2"/>
</dbReference>
<evidence type="ECO:0000259" key="3">
    <source>
        <dbReference type="Pfam" id="PF08281"/>
    </source>
</evidence>
<dbReference type="PANTHER" id="PTHR30173:SF36">
    <property type="entry name" value="ECF RNA POLYMERASE SIGMA FACTOR SIGJ"/>
    <property type="match status" value="1"/>
</dbReference>
<dbReference type="Proteomes" id="UP001556170">
    <property type="component" value="Unassembled WGS sequence"/>
</dbReference>
<reference evidence="4 5" key="1">
    <citation type="submission" date="2024-06" db="EMBL/GenBank/DDBJ databases">
        <authorList>
            <person name="Woo H."/>
        </authorList>
    </citation>
    <scope>NUCLEOTIDE SEQUENCE [LARGE SCALE GENOMIC DNA]</scope>
    <source>
        <strain evidence="4 5">S2-g</strain>
    </source>
</reference>